<dbReference type="EMBL" id="CP138894">
    <property type="protein sequence ID" value="WPK23329.1"/>
    <property type="molecule type" value="Genomic_DNA"/>
</dbReference>
<reference evidence="2 3" key="1">
    <citation type="submission" date="2023-10" db="EMBL/GenBank/DDBJ databases">
        <title>Draft Genome Sequence of Candida saopaulonensis from a very Premature Infant with Sepsis.</title>
        <authorList>
            <person name="Ning Y."/>
            <person name="Dai R."/>
            <person name="Xiao M."/>
            <person name="Xu Y."/>
            <person name="Yan Q."/>
            <person name="Zhang L."/>
        </authorList>
    </citation>
    <scope>NUCLEOTIDE SEQUENCE [LARGE SCALE GENOMIC DNA]</scope>
    <source>
        <strain evidence="2 3">19XY460</strain>
    </source>
</reference>
<sequence length="86" mass="9926">MTRTNKWTVHEKASEPRFFTHNGHYKSDPNKVCKHGSGKFNWGKAGDEMMDEEPQNNTMGRRNSNHDANEAEIKKTMEKCDKLVTS</sequence>
<evidence type="ECO:0000256" key="1">
    <source>
        <dbReference type="SAM" id="MobiDB-lite"/>
    </source>
</evidence>
<dbReference type="AlphaFoldDB" id="A0AAX4H488"/>
<keyword evidence="3" id="KW-1185">Reference proteome</keyword>
<evidence type="ECO:0000313" key="2">
    <source>
        <dbReference type="EMBL" id="WPK23329.1"/>
    </source>
</evidence>
<evidence type="ECO:0000313" key="3">
    <source>
        <dbReference type="Proteomes" id="UP001338582"/>
    </source>
</evidence>
<feature type="region of interest" description="Disordered" evidence="1">
    <location>
        <begin position="44"/>
        <end position="86"/>
    </location>
</feature>
<gene>
    <name evidence="2" type="ORF">PUMCH_000567</name>
</gene>
<feature type="compositionally biased region" description="Basic and acidic residues" evidence="1">
    <location>
        <begin position="64"/>
        <end position="86"/>
    </location>
</feature>
<dbReference type="RefSeq" id="XP_062875716.1">
    <property type="nucleotide sequence ID" value="XM_063019646.1"/>
</dbReference>
<dbReference type="Proteomes" id="UP001338582">
    <property type="component" value="Chromosome 1"/>
</dbReference>
<accession>A0AAX4H488</accession>
<dbReference type="GeneID" id="88171636"/>
<protein>
    <submittedName>
        <fullName evidence="2">Uncharacterized protein</fullName>
    </submittedName>
</protein>
<dbReference type="KEGG" id="asau:88171636"/>
<proteinExistence type="predicted"/>
<organism evidence="2 3">
    <name type="scientific">Australozyma saopauloensis</name>
    <dbReference type="NCBI Taxonomy" id="291208"/>
    <lineage>
        <taxon>Eukaryota</taxon>
        <taxon>Fungi</taxon>
        <taxon>Dikarya</taxon>
        <taxon>Ascomycota</taxon>
        <taxon>Saccharomycotina</taxon>
        <taxon>Pichiomycetes</taxon>
        <taxon>Metschnikowiaceae</taxon>
        <taxon>Australozyma</taxon>
    </lineage>
</organism>
<name>A0AAX4H488_9ASCO</name>